<feature type="transmembrane region" description="Helical" evidence="5">
    <location>
        <begin position="281"/>
        <end position="304"/>
    </location>
</feature>
<dbReference type="PANTHER" id="PTHR33630">
    <property type="entry name" value="CUTINASE RV1984C-RELATED-RELATED"/>
    <property type="match status" value="1"/>
</dbReference>
<keyword evidence="6" id="KW-0732">Signal</keyword>
<evidence type="ECO:0000256" key="6">
    <source>
        <dbReference type="SAM" id="SignalP"/>
    </source>
</evidence>
<dbReference type="EMBL" id="JADOUE010000001">
    <property type="protein sequence ID" value="MBG6121611.1"/>
    <property type="molecule type" value="Genomic_DNA"/>
</dbReference>
<evidence type="ECO:0008006" key="9">
    <source>
        <dbReference type="Google" id="ProtNLM"/>
    </source>
</evidence>
<keyword evidence="5" id="KW-0812">Transmembrane</keyword>
<evidence type="ECO:0000256" key="1">
    <source>
        <dbReference type="ARBA" id="ARBA00007534"/>
    </source>
</evidence>
<keyword evidence="8" id="KW-1185">Reference proteome</keyword>
<feature type="chain" id="PRO_5037435689" description="Cutinase" evidence="6">
    <location>
        <begin position="25"/>
        <end position="445"/>
    </location>
</feature>
<keyword evidence="5" id="KW-0472">Membrane</keyword>
<dbReference type="GO" id="GO:0052689">
    <property type="term" value="F:carboxylic ester hydrolase activity"/>
    <property type="evidence" value="ECO:0007669"/>
    <property type="project" value="UniProtKB-KW"/>
</dbReference>
<protein>
    <recommendedName>
        <fullName evidence="9">Cutinase</fullName>
    </recommendedName>
</protein>
<dbReference type="InterPro" id="IPR029058">
    <property type="entry name" value="AB_hydrolase_fold"/>
</dbReference>
<feature type="signal peptide" evidence="6">
    <location>
        <begin position="1"/>
        <end position="24"/>
    </location>
</feature>
<dbReference type="SMART" id="SM01110">
    <property type="entry name" value="Cutinase"/>
    <property type="match status" value="1"/>
</dbReference>
<accession>A0A931E0Q1</accession>
<keyword evidence="3" id="KW-0378">Hydrolase</keyword>
<dbReference type="PANTHER" id="PTHR33630:SF9">
    <property type="entry name" value="CUTINASE 4"/>
    <property type="match status" value="1"/>
</dbReference>
<organism evidence="7 8">
    <name type="scientific">Corynebacterium aquatimens</name>
    <dbReference type="NCBI Taxonomy" id="1190508"/>
    <lineage>
        <taxon>Bacteria</taxon>
        <taxon>Bacillati</taxon>
        <taxon>Actinomycetota</taxon>
        <taxon>Actinomycetes</taxon>
        <taxon>Mycobacteriales</taxon>
        <taxon>Corynebacteriaceae</taxon>
        <taxon>Corynebacterium</taxon>
    </lineage>
</organism>
<name>A0A931E0Q1_9CORY</name>
<keyword evidence="4" id="KW-1015">Disulfide bond</keyword>
<evidence type="ECO:0000256" key="2">
    <source>
        <dbReference type="ARBA" id="ARBA00022487"/>
    </source>
</evidence>
<keyword evidence="2" id="KW-0719">Serine esterase</keyword>
<evidence type="ECO:0000313" key="7">
    <source>
        <dbReference type="EMBL" id="MBG6121611.1"/>
    </source>
</evidence>
<evidence type="ECO:0000256" key="5">
    <source>
        <dbReference type="SAM" id="Phobius"/>
    </source>
</evidence>
<keyword evidence="5" id="KW-1133">Transmembrane helix</keyword>
<dbReference type="SUPFAM" id="SSF53474">
    <property type="entry name" value="alpha/beta-Hydrolases"/>
    <property type="match status" value="1"/>
</dbReference>
<proteinExistence type="inferred from homology"/>
<reference evidence="7" key="1">
    <citation type="submission" date="2020-11" db="EMBL/GenBank/DDBJ databases">
        <title>Sequencing the genomes of 1000 actinobacteria strains.</title>
        <authorList>
            <person name="Klenk H.-P."/>
        </authorList>
    </citation>
    <scope>NUCLEOTIDE SEQUENCE</scope>
    <source>
        <strain evidence="7">DSM 45632</strain>
    </source>
</reference>
<dbReference type="AlphaFoldDB" id="A0A931E0Q1"/>
<comment type="similarity">
    <text evidence="1">Belongs to the cutinase family.</text>
</comment>
<evidence type="ECO:0000256" key="3">
    <source>
        <dbReference type="ARBA" id="ARBA00022801"/>
    </source>
</evidence>
<evidence type="ECO:0000256" key="4">
    <source>
        <dbReference type="ARBA" id="ARBA00023157"/>
    </source>
</evidence>
<sequence>MKLGRPALFLSALALLPVAAPAHADEPAATCPAVDIVSVVGSFHSVSNDDPEEIRGVNAGRNFAYEMVERYPGKVTAWQVPYPSTVTIMGSSLHSRKGDGPERGLPYGASVKEGVKNGTAHMSELAARCPSTKFILDGYSQGATVAGDIVAAVGQGEVPGVTPEKILAAYLIADPGRSALTGQTVALRGGAEGQRLATGEILVTLDQGAPPAHYVGATGPRFDGAFSPFDDRVLTFCGPKDPACSTAPGRLPNQVAQVMNEWRDAPDHQAAVAAGLKDPKVVGVLLLIAVPVVFFALLGIFAPIPGVVESASQISGLNPGQQAALRALAAELRTIGDLAHRFNQNQSLVGAQELPALAEDVDKLSTDSGSSTSSRITSAALSQFVKALNHLHYFTDFRLENPQNSAEESSLRPLKSVYDHNAYRVGGTVVDTWIRDDMDARIRQT</sequence>
<dbReference type="Gene3D" id="3.40.50.1820">
    <property type="entry name" value="alpha/beta hydrolase"/>
    <property type="match status" value="1"/>
</dbReference>
<dbReference type="Proteomes" id="UP000658613">
    <property type="component" value="Unassembled WGS sequence"/>
</dbReference>
<evidence type="ECO:0000313" key="8">
    <source>
        <dbReference type="Proteomes" id="UP000658613"/>
    </source>
</evidence>
<dbReference type="Pfam" id="PF01083">
    <property type="entry name" value="Cutinase"/>
    <property type="match status" value="1"/>
</dbReference>
<dbReference type="InterPro" id="IPR000675">
    <property type="entry name" value="Cutinase/axe"/>
</dbReference>
<gene>
    <name evidence="7" type="ORF">IW254_000580</name>
</gene>
<dbReference type="RefSeq" id="WP_196824132.1">
    <property type="nucleotide sequence ID" value="NZ_CP046980.1"/>
</dbReference>
<comment type="caution">
    <text evidence="7">The sequence shown here is derived from an EMBL/GenBank/DDBJ whole genome shotgun (WGS) entry which is preliminary data.</text>
</comment>